<comment type="catalytic activity">
    <reaction evidence="2">
        <text>(6R)-NADPHX = (6S)-NADPHX</text>
        <dbReference type="Rhea" id="RHEA:32227"/>
        <dbReference type="ChEBI" id="CHEBI:64076"/>
        <dbReference type="ChEBI" id="CHEBI:64077"/>
        <dbReference type="EC" id="5.1.99.6"/>
    </reaction>
</comment>
<keyword evidence="7" id="KW-0630">Potassium</keyword>
<keyword evidence="5" id="KW-0547">Nucleotide-binding</keyword>
<evidence type="ECO:0000313" key="12">
    <source>
        <dbReference type="EMBL" id="SCV67737.1"/>
    </source>
</evidence>
<evidence type="ECO:0000256" key="3">
    <source>
        <dbReference type="ARBA" id="ARBA00012228"/>
    </source>
</evidence>
<feature type="region of interest" description="Disordered" evidence="10">
    <location>
        <begin position="1"/>
        <end position="51"/>
    </location>
</feature>
<dbReference type="STRING" id="269621.A0A238F3X8"/>
<dbReference type="PANTHER" id="PTHR13232:SF10">
    <property type="entry name" value="NAD(P)H-HYDRATE EPIMERASE"/>
    <property type="match status" value="1"/>
</dbReference>
<evidence type="ECO:0000256" key="2">
    <source>
        <dbReference type="ARBA" id="ARBA00000909"/>
    </source>
</evidence>
<dbReference type="Gene3D" id="3.40.50.10260">
    <property type="entry name" value="YjeF N-terminal domain"/>
    <property type="match status" value="1"/>
</dbReference>
<dbReference type="OrthoDB" id="10064708at2759"/>
<dbReference type="PROSITE" id="PS51385">
    <property type="entry name" value="YJEF_N"/>
    <property type="match status" value="1"/>
</dbReference>
<evidence type="ECO:0000256" key="8">
    <source>
        <dbReference type="ARBA" id="ARBA00023027"/>
    </source>
</evidence>
<dbReference type="AlphaFoldDB" id="A0A238F3X8"/>
<dbReference type="SUPFAM" id="SSF64153">
    <property type="entry name" value="YjeF N-terminal domain-like"/>
    <property type="match status" value="1"/>
</dbReference>
<dbReference type="EC" id="5.1.99.6" evidence="3"/>
<reference evidence="13" key="1">
    <citation type="submission" date="2016-09" db="EMBL/GenBank/DDBJ databases">
        <authorList>
            <person name="Jeantristanb JTB J.-T."/>
            <person name="Ricardo R."/>
        </authorList>
    </citation>
    <scope>NUCLEOTIDE SEQUENCE [LARGE SCALE GENOMIC DNA]</scope>
</reference>
<comment type="catalytic activity">
    <reaction evidence="1">
        <text>(6R)-NADHX = (6S)-NADHX</text>
        <dbReference type="Rhea" id="RHEA:32215"/>
        <dbReference type="ChEBI" id="CHEBI:64074"/>
        <dbReference type="ChEBI" id="CHEBI:64075"/>
        <dbReference type="EC" id="5.1.99.6"/>
    </reaction>
</comment>
<evidence type="ECO:0000256" key="9">
    <source>
        <dbReference type="ARBA" id="ARBA00023235"/>
    </source>
</evidence>
<feature type="domain" description="YjeF N-terminal" evidence="11">
    <location>
        <begin position="60"/>
        <end position="308"/>
    </location>
</feature>
<evidence type="ECO:0000256" key="5">
    <source>
        <dbReference type="ARBA" id="ARBA00022741"/>
    </source>
</evidence>
<evidence type="ECO:0000256" key="6">
    <source>
        <dbReference type="ARBA" id="ARBA00022857"/>
    </source>
</evidence>
<proteinExistence type="predicted"/>
<evidence type="ECO:0000256" key="1">
    <source>
        <dbReference type="ARBA" id="ARBA00000013"/>
    </source>
</evidence>
<evidence type="ECO:0000313" key="13">
    <source>
        <dbReference type="Proteomes" id="UP000198372"/>
    </source>
</evidence>
<keyword evidence="9" id="KW-0413">Isomerase</keyword>
<feature type="compositionally biased region" description="Polar residues" evidence="10">
    <location>
        <begin position="1"/>
        <end position="19"/>
    </location>
</feature>
<evidence type="ECO:0000256" key="4">
    <source>
        <dbReference type="ARBA" id="ARBA00022723"/>
    </source>
</evidence>
<dbReference type="InterPro" id="IPR032976">
    <property type="entry name" value="YJEFN_prot_NAXE-like"/>
</dbReference>
<evidence type="ECO:0000256" key="10">
    <source>
        <dbReference type="SAM" id="MobiDB-lite"/>
    </source>
</evidence>
<dbReference type="NCBIfam" id="TIGR00197">
    <property type="entry name" value="yjeF_nterm"/>
    <property type="match status" value="1"/>
</dbReference>
<evidence type="ECO:0000259" key="11">
    <source>
        <dbReference type="PROSITE" id="PS51385"/>
    </source>
</evidence>
<keyword evidence="8" id="KW-0520">NAD</keyword>
<dbReference type="PANTHER" id="PTHR13232">
    <property type="entry name" value="NAD(P)H-HYDRATE EPIMERASE"/>
    <property type="match status" value="1"/>
</dbReference>
<keyword evidence="4" id="KW-0479">Metal-binding</keyword>
<dbReference type="EMBL" id="FMSP01000002">
    <property type="protein sequence ID" value="SCV67737.1"/>
    <property type="molecule type" value="Genomic_DNA"/>
</dbReference>
<dbReference type="GO" id="GO:0046872">
    <property type="term" value="F:metal ion binding"/>
    <property type="evidence" value="ECO:0007669"/>
    <property type="project" value="UniProtKB-KW"/>
</dbReference>
<dbReference type="GO" id="GO:0005739">
    <property type="term" value="C:mitochondrion"/>
    <property type="evidence" value="ECO:0007669"/>
    <property type="project" value="TreeGrafter"/>
</dbReference>
<dbReference type="GO" id="GO:0000166">
    <property type="term" value="F:nucleotide binding"/>
    <property type="evidence" value="ECO:0007669"/>
    <property type="project" value="UniProtKB-KW"/>
</dbReference>
<dbReference type="Pfam" id="PF03853">
    <property type="entry name" value="YjeF_N"/>
    <property type="match status" value="1"/>
</dbReference>
<protein>
    <recommendedName>
        <fullName evidence="3">NAD(P)H-hydrate epimerase</fullName>
        <ecNumber evidence="3">5.1.99.6</ecNumber>
    </recommendedName>
</protein>
<dbReference type="InterPro" id="IPR036652">
    <property type="entry name" value="YjeF_N_dom_sf"/>
</dbReference>
<keyword evidence="13" id="KW-1185">Reference proteome</keyword>
<dbReference type="Proteomes" id="UP000198372">
    <property type="component" value="Unassembled WGS sequence"/>
</dbReference>
<accession>A0A238F3X8</accession>
<name>A0A238F3X8_9BASI</name>
<dbReference type="InterPro" id="IPR004443">
    <property type="entry name" value="YjeF_N_dom"/>
</dbReference>
<dbReference type="GO" id="GO:0052856">
    <property type="term" value="F:NAD(P)HX epimerase activity"/>
    <property type="evidence" value="ECO:0007669"/>
    <property type="project" value="UniProtKB-EC"/>
</dbReference>
<organism evidence="12 13">
    <name type="scientific">Microbotryum intermedium</name>
    <dbReference type="NCBI Taxonomy" id="269621"/>
    <lineage>
        <taxon>Eukaryota</taxon>
        <taxon>Fungi</taxon>
        <taxon>Dikarya</taxon>
        <taxon>Basidiomycota</taxon>
        <taxon>Pucciniomycotina</taxon>
        <taxon>Microbotryomycetes</taxon>
        <taxon>Microbotryales</taxon>
        <taxon>Microbotryaceae</taxon>
        <taxon>Microbotryum</taxon>
    </lineage>
</organism>
<sequence>MFSSIFGSRATETTQTSASDARYDEVPSPSTSATPDIKPKSSHASPPPGHAAKYITADEAKQIDAELMGSHGAFSLDQVRSLSLLYVLMELAGLSIAQCVSELYPLGPPLPLDANGIKQKRTNERVLLCCGPGNQGGDGLVAARHLTQFGYAASIFYPKESKGDIFKRLKKQCENLELPLIAPAPLATSSFPMAPDAQANAFKRALTQADVVVDCVFGFSFHGPPRAPFDFVLKAFKATDRPILSVDIPSGWDVEKGNVDGEGFTPAALISLTAPKLGVKEYAEEGRTHWLGGRFVPFAMVKERELNLPNFPGSMQCVDITMSAPEQ</sequence>
<keyword evidence="6" id="KW-0521">NADP</keyword>
<evidence type="ECO:0000256" key="7">
    <source>
        <dbReference type="ARBA" id="ARBA00022958"/>
    </source>
</evidence>
<gene>
    <name evidence="12" type="ORF">BQ2448_5348</name>
</gene>